<feature type="transmembrane region" description="Helical" evidence="1">
    <location>
        <begin position="6"/>
        <end position="25"/>
    </location>
</feature>
<sequence length="328" mass="36852">MKLTDLGLLFLIVFVPIFVIAAIHLSDEREVQWLEEKYTSALQTAVQDAGAALSRNERLEEEAGYGSSKKVRANKEMALDIFTKSLAMNMGIDENPALLRQLYDYIPALVVVDYEGCYILSQEEWTSSDGTKRKKPVWSALKPYVYQDAQGNMIHFTLDDEFEAYDAAAGRWLKGKQAEAGRATSIPLLQNTSLYHQVRRSTIVNRIQQDLATVIQSHPTVGRNGAQNYQFMLPTIPDEEWYNSIEDVGILVFLQGIPVGNRYYNNFAMGGGRLVRKETIWAGADPASGIRYYASDSCARPFPAEEAFVSRSEAASHGYFEWRCDSDG</sequence>
<protein>
    <recommendedName>
        <fullName evidence="4">F0F1-type ATP synthase</fullName>
    </recommendedName>
</protein>
<comment type="caution">
    <text evidence="2">The sequence shown here is derived from an EMBL/GenBank/DDBJ whole genome shotgun (WGS) entry which is preliminary data.</text>
</comment>
<proteinExistence type="predicted"/>
<reference evidence="2 3" key="1">
    <citation type="submission" date="2023-07" db="EMBL/GenBank/DDBJ databases">
        <title>Paenibacillus sp. JX-17 nov. isolated from soil.</title>
        <authorList>
            <person name="Wan Y."/>
            <person name="Liu B."/>
        </authorList>
    </citation>
    <scope>NUCLEOTIDE SEQUENCE [LARGE SCALE GENOMIC DNA]</scope>
    <source>
        <strain evidence="2 3">JX-17</strain>
    </source>
</reference>
<dbReference type="RefSeq" id="WP_305022114.1">
    <property type="nucleotide sequence ID" value="NZ_JAUQTB010000001.1"/>
</dbReference>
<evidence type="ECO:0008006" key="4">
    <source>
        <dbReference type="Google" id="ProtNLM"/>
    </source>
</evidence>
<dbReference type="Proteomes" id="UP001240171">
    <property type="component" value="Unassembled WGS sequence"/>
</dbReference>
<evidence type="ECO:0000313" key="2">
    <source>
        <dbReference type="EMBL" id="MDO7904917.1"/>
    </source>
</evidence>
<name>A0ABT9CA68_9BACL</name>
<keyword evidence="3" id="KW-1185">Reference proteome</keyword>
<keyword evidence="1" id="KW-1133">Transmembrane helix</keyword>
<accession>A0ABT9CA68</accession>
<organism evidence="2 3">
    <name type="scientific">Paenibacillus lacisoli</name>
    <dbReference type="NCBI Taxonomy" id="3064525"/>
    <lineage>
        <taxon>Bacteria</taxon>
        <taxon>Bacillati</taxon>
        <taxon>Bacillota</taxon>
        <taxon>Bacilli</taxon>
        <taxon>Bacillales</taxon>
        <taxon>Paenibacillaceae</taxon>
        <taxon>Paenibacillus</taxon>
    </lineage>
</organism>
<evidence type="ECO:0000256" key="1">
    <source>
        <dbReference type="SAM" id="Phobius"/>
    </source>
</evidence>
<dbReference type="EMBL" id="JAUQTB010000001">
    <property type="protein sequence ID" value="MDO7904917.1"/>
    <property type="molecule type" value="Genomic_DNA"/>
</dbReference>
<gene>
    <name evidence="2" type="ORF">Q5741_00650</name>
</gene>
<keyword evidence="1" id="KW-0812">Transmembrane</keyword>
<evidence type="ECO:0000313" key="3">
    <source>
        <dbReference type="Proteomes" id="UP001240171"/>
    </source>
</evidence>
<keyword evidence="1" id="KW-0472">Membrane</keyword>